<name>A0A1D2AIS7_ORNBR</name>
<evidence type="ECO:0000256" key="2">
    <source>
        <dbReference type="SAM" id="SignalP"/>
    </source>
</evidence>
<dbReference type="AlphaFoldDB" id="A0A1D2AIS7"/>
<dbReference type="EMBL" id="GETE01000979">
    <property type="protein sequence ID" value="JAT78835.1"/>
    <property type="molecule type" value="Transcribed_RNA"/>
</dbReference>
<evidence type="ECO:0000313" key="3">
    <source>
        <dbReference type="EMBL" id="JAT78835.1"/>
    </source>
</evidence>
<keyword evidence="1" id="KW-0812">Transmembrane</keyword>
<proteinExistence type="predicted"/>
<keyword evidence="1" id="KW-1133">Transmembrane helix</keyword>
<evidence type="ECO:0000256" key="1">
    <source>
        <dbReference type="SAM" id="Phobius"/>
    </source>
</evidence>
<keyword evidence="1" id="KW-0472">Membrane</keyword>
<feature type="non-terminal residue" evidence="3">
    <location>
        <position position="1"/>
    </location>
</feature>
<keyword evidence="2" id="KW-0732">Signal</keyword>
<sequence length="135" mass="15355">SFFFFLRSLSSSWRFCFLCFFSCEPSAVLSCCCDSWLGVSPILCLCFLCLCFSFAAAGSSSCTARKGSRMKPESYKLSSHQRRKLFPTYGRLLDQRSQRAIVLITRGINITGEIREKSAQLVFHFPSAELIIRMF</sequence>
<accession>A0A1D2AIS7</accession>
<feature type="chain" id="PRO_5008901605" evidence="2">
    <location>
        <begin position="31"/>
        <end position="135"/>
    </location>
</feature>
<organism evidence="3">
    <name type="scientific">Ornithodoros brasiliensis</name>
    <name type="common">Mouro tick</name>
    <dbReference type="NCBI Taxonomy" id="888526"/>
    <lineage>
        <taxon>Eukaryota</taxon>
        <taxon>Metazoa</taxon>
        <taxon>Ecdysozoa</taxon>
        <taxon>Arthropoda</taxon>
        <taxon>Chelicerata</taxon>
        <taxon>Arachnida</taxon>
        <taxon>Acari</taxon>
        <taxon>Parasitiformes</taxon>
        <taxon>Ixodida</taxon>
        <taxon>Ixodoidea</taxon>
        <taxon>Argasidae</taxon>
        <taxon>Ornithodorinae</taxon>
        <taxon>Ornithodoros</taxon>
    </lineage>
</organism>
<feature type="transmembrane region" description="Helical" evidence="1">
    <location>
        <begin position="40"/>
        <end position="62"/>
    </location>
</feature>
<protein>
    <submittedName>
        <fullName evidence="3">Mediator of rna polymerase ii transcription subunit 19</fullName>
    </submittedName>
</protein>
<feature type="signal peptide" evidence="2">
    <location>
        <begin position="1"/>
        <end position="30"/>
    </location>
</feature>
<reference evidence="3" key="1">
    <citation type="submission" date="2016-07" db="EMBL/GenBank/DDBJ databases">
        <title>Salivary Glands transcriptome analysis on engorged females of Ornithodoros brasiliensis (Acari:Argasidae).</title>
        <authorList>
            <person name="Simons S.M."/>
            <person name="Carvalho E."/>
            <person name="Junqueira-de-Azevedo I."/>
            <person name="Ho P.L."/>
            <person name="Giovanni D."/>
            <person name="Mendonca R."/>
            <person name="Onofrio V."/>
            <person name="Landulfo G."/>
            <person name="Ramirez D."/>
            <person name="Barros-Battesti D."/>
        </authorList>
    </citation>
    <scope>NUCLEOTIDE SEQUENCE</scope>
    <source>
        <strain evidence="3">Female</strain>
        <tissue evidence="3">Salivary gland</tissue>
    </source>
</reference>